<proteinExistence type="predicted"/>
<dbReference type="EC" id="3.1.5.1" evidence="3"/>
<dbReference type="NCBIfam" id="NF002327">
    <property type="entry name" value="PRK01286.1-2"/>
    <property type="match status" value="1"/>
</dbReference>
<gene>
    <name evidence="3" type="ORF">J2S01_001245</name>
</gene>
<dbReference type="Proteomes" id="UP001239167">
    <property type="component" value="Unassembled WGS sequence"/>
</dbReference>
<accession>A0ABT9Y739</accession>
<name>A0ABT9Y739_9FIRM</name>
<feature type="domain" description="HD" evidence="2">
    <location>
        <begin position="73"/>
        <end position="183"/>
    </location>
</feature>
<protein>
    <submittedName>
        <fullName evidence="3">DGTPase</fullName>
        <ecNumber evidence="3">3.1.5.1</ecNumber>
    </submittedName>
</protein>
<dbReference type="SMART" id="SM00471">
    <property type="entry name" value="HDc"/>
    <property type="match status" value="1"/>
</dbReference>
<keyword evidence="4" id="KW-1185">Reference proteome</keyword>
<dbReference type="InterPro" id="IPR051094">
    <property type="entry name" value="Diverse_Catalytic_Enzymes"/>
</dbReference>
<dbReference type="CDD" id="cd00077">
    <property type="entry name" value="HDc"/>
    <property type="match status" value="1"/>
</dbReference>
<dbReference type="SUPFAM" id="SSF109604">
    <property type="entry name" value="HD-domain/PDEase-like"/>
    <property type="match status" value="1"/>
</dbReference>
<dbReference type="PROSITE" id="PS51831">
    <property type="entry name" value="HD"/>
    <property type="match status" value="1"/>
</dbReference>
<dbReference type="PANTHER" id="PTHR35795:SF1">
    <property type="entry name" value="BIS(5'-NUCLEOSYL)-TETRAPHOSPHATASE, SYMMETRICAL"/>
    <property type="match status" value="1"/>
</dbReference>
<dbReference type="Pfam" id="PF01966">
    <property type="entry name" value="HD"/>
    <property type="match status" value="1"/>
</dbReference>
<dbReference type="RefSeq" id="WP_196604310.1">
    <property type="nucleotide sequence ID" value="NZ_CP116940.1"/>
</dbReference>
<dbReference type="Gene3D" id="1.10.3210.10">
    <property type="entry name" value="Hypothetical protein af1432"/>
    <property type="match status" value="1"/>
</dbReference>
<evidence type="ECO:0000313" key="4">
    <source>
        <dbReference type="Proteomes" id="UP001239167"/>
    </source>
</evidence>
<evidence type="ECO:0000256" key="1">
    <source>
        <dbReference type="ARBA" id="ARBA00022801"/>
    </source>
</evidence>
<dbReference type="Pfam" id="PF13286">
    <property type="entry name" value="HD_assoc"/>
    <property type="match status" value="1"/>
</dbReference>
<reference evidence="3 4" key="1">
    <citation type="submission" date="2023-07" db="EMBL/GenBank/DDBJ databases">
        <title>Genomic Encyclopedia of Type Strains, Phase IV (KMG-IV): sequencing the most valuable type-strain genomes for metagenomic binning, comparative biology and taxonomic classification.</title>
        <authorList>
            <person name="Goeker M."/>
        </authorList>
    </citation>
    <scope>NUCLEOTIDE SEQUENCE [LARGE SCALE GENOMIC DNA]</scope>
    <source>
        <strain evidence="3 4">DSM 16980</strain>
    </source>
</reference>
<dbReference type="GO" id="GO:0008832">
    <property type="term" value="F:dGTPase activity"/>
    <property type="evidence" value="ECO:0007669"/>
    <property type="project" value="UniProtKB-EC"/>
</dbReference>
<comment type="caution">
    <text evidence="3">The sequence shown here is derived from an EMBL/GenBank/DDBJ whole genome shotgun (WGS) entry which is preliminary data.</text>
</comment>
<dbReference type="InterPro" id="IPR026875">
    <property type="entry name" value="PHydrolase_assoc_dom"/>
</dbReference>
<evidence type="ECO:0000259" key="2">
    <source>
        <dbReference type="PROSITE" id="PS51831"/>
    </source>
</evidence>
<dbReference type="EMBL" id="JAUSUE010000007">
    <property type="protein sequence ID" value="MDQ0203529.1"/>
    <property type="molecule type" value="Genomic_DNA"/>
</dbReference>
<dbReference type="InterPro" id="IPR003607">
    <property type="entry name" value="HD/PDEase_dom"/>
</dbReference>
<dbReference type="InterPro" id="IPR006674">
    <property type="entry name" value="HD_domain"/>
</dbReference>
<sequence length="335" mass="38658">MNVRERTEELEYEILSADAAKSREAVRGRHEEMCLFRTAYQRDRDRILHSKSFRRLKHKTQVYITSGDHYRTRMTHSLEVAQISRTIARGLRLNEDLTEAIALGHDVGHTPFSHAGEDAMSNLIGHFSHNEQSLRMVEYLEKDGKGLNLTLAVKDGILNHTGSTVPFSLEGRIVKTADRIAYLCHDFDDSLRSGLLKKNDLPESVAVSLGNDHSTMITGMVSDMILSSTGKHDILLSEPMKETMDVFRSFMFERIYHSKILARERKQACFVIEQLFGYYMKHFHKLPLEFRRMEEKWGKQQTVVDYIAGLTDSYAVAKFNEIFVPPVWNQWMKAK</sequence>
<evidence type="ECO:0000313" key="3">
    <source>
        <dbReference type="EMBL" id="MDQ0203529.1"/>
    </source>
</evidence>
<keyword evidence="1 3" id="KW-0378">Hydrolase</keyword>
<dbReference type="PANTHER" id="PTHR35795">
    <property type="entry name" value="SLR1885 PROTEIN"/>
    <property type="match status" value="1"/>
</dbReference>
<organism evidence="3 4">
    <name type="scientific">Pectinatus haikarae</name>
    <dbReference type="NCBI Taxonomy" id="349096"/>
    <lineage>
        <taxon>Bacteria</taxon>
        <taxon>Bacillati</taxon>
        <taxon>Bacillota</taxon>
        <taxon>Negativicutes</taxon>
        <taxon>Selenomonadales</taxon>
        <taxon>Selenomonadaceae</taxon>
        <taxon>Pectinatus</taxon>
    </lineage>
</organism>